<proteinExistence type="predicted"/>
<dbReference type="Gene3D" id="3.30.70.1290">
    <property type="entry name" value="Transposase IS200-like"/>
    <property type="match status" value="1"/>
</dbReference>
<comment type="caution">
    <text evidence="2">The sequence shown here is derived from an EMBL/GenBank/DDBJ whole genome shotgun (WGS) entry which is preliminary data.</text>
</comment>
<evidence type="ECO:0000313" key="3">
    <source>
        <dbReference type="Proteomes" id="UP000318294"/>
    </source>
</evidence>
<protein>
    <recommendedName>
        <fullName evidence="1">Transposase IS200-like domain-containing protein</fullName>
    </recommendedName>
</protein>
<dbReference type="GO" id="GO:0003677">
    <property type="term" value="F:DNA binding"/>
    <property type="evidence" value="ECO:0007669"/>
    <property type="project" value="InterPro"/>
</dbReference>
<evidence type="ECO:0000259" key="1">
    <source>
        <dbReference type="SMART" id="SM01321"/>
    </source>
</evidence>
<name>A0A554X179_9BURK</name>
<dbReference type="SMART" id="SM01321">
    <property type="entry name" value="Y1_Tnp"/>
    <property type="match status" value="1"/>
</dbReference>
<dbReference type="OrthoDB" id="5470339at2"/>
<dbReference type="SUPFAM" id="SSF143422">
    <property type="entry name" value="Transposase IS200-like"/>
    <property type="match status" value="1"/>
</dbReference>
<dbReference type="PANTHER" id="PTHR34322:SF2">
    <property type="entry name" value="TRANSPOSASE IS200-LIKE DOMAIN-CONTAINING PROTEIN"/>
    <property type="match status" value="1"/>
</dbReference>
<dbReference type="Proteomes" id="UP000318294">
    <property type="component" value="Unassembled WGS sequence"/>
</dbReference>
<dbReference type="PANTHER" id="PTHR34322">
    <property type="entry name" value="TRANSPOSASE, Y1_TNP DOMAIN-CONTAINING"/>
    <property type="match status" value="1"/>
</dbReference>
<dbReference type="InterPro" id="IPR036515">
    <property type="entry name" value="Transposase_17_sf"/>
</dbReference>
<organism evidence="2 3">
    <name type="scientific">Tepidimonas charontis</name>
    <dbReference type="NCBI Taxonomy" id="2267262"/>
    <lineage>
        <taxon>Bacteria</taxon>
        <taxon>Pseudomonadati</taxon>
        <taxon>Pseudomonadota</taxon>
        <taxon>Betaproteobacteria</taxon>
        <taxon>Burkholderiales</taxon>
        <taxon>Tepidimonas</taxon>
    </lineage>
</organism>
<dbReference type="GO" id="GO:0004803">
    <property type="term" value="F:transposase activity"/>
    <property type="evidence" value="ECO:0007669"/>
    <property type="project" value="InterPro"/>
</dbReference>
<keyword evidence="3" id="KW-1185">Reference proteome</keyword>
<dbReference type="EMBL" id="VJON01000065">
    <property type="protein sequence ID" value="TSE29594.1"/>
    <property type="molecule type" value="Genomic_DNA"/>
</dbReference>
<reference evidence="2 3" key="1">
    <citation type="submission" date="2019-07" db="EMBL/GenBank/DDBJ databases">
        <title>Tepidimonas charontis SPSP-6 draft genome.</title>
        <authorList>
            <person name="Da Costa M.S."/>
            <person name="Froufe H.J.C."/>
            <person name="Egas C."/>
            <person name="Albuquerque L."/>
        </authorList>
    </citation>
    <scope>NUCLEOTIDE SEQUENCE [LARGE SCALE GENOMIC DNA]</scope>
    <source>
        <strain evidence="2 3">SPSP-6</strain>
    </source>
</reference>
<dbReference type="AlphaFoldDB" id="A0A554X179"/>
<feature type="domain" description="Transposase IS200-like" evidence="1">
    <location>
        <begin position="12"/>
        <end position="190"/>
    </location>
</feature>
<accession>A0A554X179</accession>
<dbReference type="GO" id="GO:0006313">
    <property type="term" value="P:DNA transposition"/>
    <property type="evidence" value="ECO:0007669"/>
    <property type="project" value="InterPro"/>
</dbReference>
<evidence type="ECO:0000313" key="2">
    <source>
        <dbReference type="EMBL" id="TSE29594.1"/>
    </source>
</evidence>
<gene>
    <name evidence="2" type="ORF">Tchar_02565</name>
</gene>
<sequence>MTRPRSALVSVTDTLWYHVVSRCVRRAFLCGEDAHTGKNFDHRRGWIEARIRQLSSVFAIDVAAYAVMSNHYHIVLRIDAERAQALSDEEALARWTTLFAGPLWVRRYLHPEQRAGLDEAELDRVREYAAVYRARLADLSWYMRVLNEGIARLANREDGVKGRFWEGRFKSQALLDEQALLMAMAYVDLNPIRAGLAETPEESDYTSVQARLQPERVEQRLSETIAAMREEEAQAGGDGVAAEVVVTAAETTEDGQGARAAEGGAVKHGALVKLAPAPLLPFDATSREGWAIPYALEDYLELVESLGRCLHPQKRGLIPEKTPKLLERLGIDTAAFIAHGTKFLKEFGTAIGKPAALIELAAKRQAKFLRGLSAARCLQRQAA</sequence>
<dbReference type="InterPro" id="IPR002686">
    <property type="entry name" value="Transposase_17"/>
</dbReference>
<dbReference type="RefSeq" id="WP_144329398.1">
    <property type="nucleotide sequence ID" value="NZ_VJON01000065.1"/>
</dbReference>